<proteinExistence type="predicted"/>
<keyword evidence="2" id="KW-1185">Reference proteome</keyword>
<gene>
    <name evidence="1" type="ORF">LX32DRAFT_635302</name>
</gene>
<dbReference type="AlphaFoldDB" id="A0AAD9HQJ6"/>
<evidence type="ECO:0000313" key="2">
    <source>
        <dbReference type="Proteomes" id="UP001232148"/>
    </source>
</evidence>
<sequence>MFSAPRNRVPLSCRDLASLLLRFASLPLLVLFQRPQHEIAKELLSSLSYYQSLWPLLKNAGTRAWRPTAIDAWHLDTRCSPVSNPPSPFVNLVYRPVCRLGAPLGLKIPLRPFAPSLPKPSPLTHTSTFP</sequence>
<dbReference type="EMBL" id="MU842822">
    <property type="protein sequence ID" value="KAK2033370.1"/>
    <property type="molecule type" value="Genomic_DNA"/>
</dbReference>
<name>A0AAD9HQJ6_9PEZI</name>
<reference evidence="1" key="1">
    <citation type="submission" date="2021-06" db="EMBL/GenBank/DDBJ databases">
        <title>Comparative genomics, transcriptomics and evolutionary studies reveal genomic signatures of adaptation to plant cell wall in hemibiotrophic fungi.</title>
        <authorList>
            <consortium name="DOE Joint Genome Institute"/>
            <person name="Baroncelli R."/>
            <person name="Diaz J.F."/>
            <person name="Benocci T."/>
            <person name="Peng M."/>
            <person name="Battaglia E."/>
            <person name="Haridas S."/>
            <person name="Andreopoulos W."/>
            <person name="Labutti K."/>
            <person name="Pangilinan J."/>
            <person name="Floch G.L."/>
            <person name="Makela M.R."/>
            <person name="Henrissat B."/>
            <person name="Grigoriev I.V."/>
            <person name="Crouch J.A."/>
            <person name="De Vries R.P."/>
            <person name="Sukno S.A."/>
            <person name="Thon M.R."/>
        </authorList>
    </citation>
    <scope>NUCLEOTIDE SEQUENCE</scope>
    <source>
        <strain evidence="1">MAFF235873</strain>
    </source>
</reference>
<protein>
    <submittedName>
        <fullName evidence="1">Uncharacterized protein</fullName>
    </submittedName>
</protein>
<organism evidence="1 2">
    <name type="scientific">Colletotrichum zoysiae</name>
    <dbReference type="NCBI Taxonomy" id="1216348"/>
    <lineage>
        <taxon>Eukaryota</taxon>
        <taxon>Fungi</taxon>
        <taxon>Dikarya</taxon>
        <taxon>Ascomycota</taxon>
        <taxon>Pezizomycotina</taxon>
        <taxon>Sordariomycetes</taxon>
        <taxon>Hypocreomycetidae</taxon>
        <taxon>Glomerellales</taxon>
        <taxon>Glomerellaceae</taxon>
        <taxon>Colletotrichum</taxon>
        <taxon>Colletotrichum graminicola species complex</taxon>
    </lineage>
</organism>
<evidence type="ECO:0000313" key="1">
    <source>
        <dbReference type="EMBL" id="KAK2033370.1"/>
    </source>
</evidence>
<comment type="caution">
    <text evidence="1">The sequence shown here is derived from an EMBL/GenBank/DDBJ whole genome shotgun (WGS) entry which is preliminary data.</text>
</comment>
<dbReference type="Proteomes" id="UP001232148">
    <property type="component" value="Unassembled WGS sequence"/>
</dbReference>
<accession>A0AAD9HQJ6</accession>